<name>A0A6V7PLJ4_ANACO</name>
<evidence type="ECO:0000313" key="2">
    <source>
        <dbReference type="EMBL" id="CAD1831730.1"/>
    </source>
</evidence>
<dbReference type="EMBL" id="LR862149">
    <property type="protein sequence ID" value="CAD1831730.1"/>
    <property type="molecule type" value="Genomic_DNA"/>
</dbReference>
<feature type="compositionally biased region" description="Basic and acidic residues" evidence="1">
    <location>
        <begin position="1"/>
        <end position="17"/>
    </location>
</feature>
<protein>
    <submittedName>
        <fullName evidence="2">Uncharacterized protein</fullName>
    </submittedName>
</protein>
<feature type="region of interest" description="Disordered" evidence="1">
    <location>
        <begin position="163"/>
        <end position="206"/>
    </location>
</feature>
<dbReference type="AlphaFoldDB" id="A0A6V7PLJ4"/>
<accession>A0A6V7PLJ4</accession>
<gene>
    <name evidence="2" type="ORF">CB5_LOCUS14941</name>
</gene>
<organism evidence="2">
    <name type="scientific">Ananas comosus var. bracteatus</name>
    <name type="common">red pineapple</name>
    <dbReference type="NCBI Taxonomy" id="296719"/>
    <lineage>
        <taxon>Eukaryota</taxon>
        <taxon>Viridiplantae</taxon>
        <taxon>Streptophyta</taxon>
        <taxon>Embryophyta</taxon>
        <taxon>Tracheophyta</taxon>
        <taxon>Spermatophyta</taxon>
        <taxon>Magnoliopsida</taxon>
        <taxon>Liliopsida</taxon>
        <taxon>Poales</taxon>
        <taxon>Bromeliaceae</taxon>
        <taxon>Bromelioideae</taxon>
        <taxon>Ananas</taxon>
    </lineage>
</organism>
<reference evidence="2" key="1">
    <citation type="submission" date="2020-07" db="EMBL/GenBank/DDBJ databases">
        <authorList>
            <person name="Lin J."/>
        </authorList>
    </citation>
    <scope>NUCLEOTIDE SEQUENCE</scope>
</reference>
<proteinExistence type="predicted"/>
<evidence type="ECO:0000256" key="1">
    <source>
        <dbReference type="SAM" id="MobiDB-lite"/>
    </source>
</evidence>
<feature type="region of interest" description="Disordered" evidence="1">
    <location>
        <begin position="1"/>
        <end position="20"/>
    </location>
</feature>
<feature type="region of interest" description="Disordered" evidence="1">
    <location>
        <begin position="102"/>
        <end position="125"/>
    </location>
</feature>
<sequence>MVQEDDHIHEAGSAESEKECDDYLQLEINRKPEIAWSERASKPEELLKLLAAQPPLLKPAHNAPNAYTTSAETGSTIKAVANTTHNSEESLNLNLVEGAAPKKAEMSAGSEAAKEEGWEPQQVEGGNVYEARSIKESVIADPEHKVLSKSSCPQFARKKPDHILLADSRKLGLKQTSPAARRLRLPEGPKGEPPPSRSRRPCCQPEMLGECGHSWKHLTPARRGARKQNRY</sequence>